<evidence type="ECO:0000313" key="1">
    <source>
        <dbReference type="EMBL" id="EHR61391.1"/>
    </source>
</evidence>
<gene>
    <name evidence="1" type="ORF">SaccyDRAFT_2529</name>
</gene>
<sequence length="91" mass="9789">MVGGDKTGKANPMTSTTVLTEDKGIGVHGIGVRYSPARCCRHILGEQTLMTKRVNRRALLVGFFTAPFLVACGDNKKRKRRGSGGGGKSRR</sequence>
<protein>
    <submittedName>
        <fullName evidence="1">Uncharacterized protein</fullName>
    </submittedName>
</protein>
<dbReference type="AlphaFoldDB" id="H5XEC3"/>
<evidence type="ECO:0000313" key="2">
    <source>
        <dbReference type="Proteomes" id="UP000002791"/>
    </source>
</evidence>
<dbReference type="HOGENOM" id="CLU_2425127_0_0_11"/>
<organism evidence="1 2">
    <name type="scientific">Saccharomonospora cyanea NA-134</name>
    <dbReference type="NCBI Taxonomy" id="882082"/>
    <lineage>
        <taxon>Bacteria</taxon>
        <taxon>Bacillati</taxon>
        <taxon>Actinomycetota</taxon>
        <taxon>Actinomycetes</taxon>
        <taxon>Pseudonocardiales</taxon>
        <taxon>Pseudonocardiaceae</taxon>
        <taxon>Saccharomonospora</taxon>
    </lineage>
</organism>
<proteinExistence type="predicted"/>
<keyword evidence="2" id="KW-1185">Reference proteome</keyword>
<dbReference type="EMBL" id="CM001440">
    <property type="protein sequence ID" value="EHR61391.1"/>
    <property type="molecule type" value="Genomic_DNA"/>
</dbReference>
<accession>H5XEC3</accession>
<dbReference type="Proteomes" id="UP000002791">
    <property type="component" value="Chromosome"/>
</dbReference>
<name>H5XEC3_9PSEU</name>
<reference evidence="1 2" key="1">
    <citation type="submission" date="2011-11" db="EMBL/GenBank/DDBJ databases">
        <title>The Noncontiguous Finished sequence of Saccharomonospora cyanea NA-134.</title>
        <authorList>
            <consortium name="US DOE Joint Genome Institute"/>
            <person name="Lucas S."/>
            <person name="Han J."/>
            <person name="Lapidus A."/>
            <person name="Cheng J.-F."/>
            <person name="Goodwin L."/>
            <person name="Pitluck S."/>
            <person name="Peters L."/>
            <person name="Ovchinnikova G."/>
            <person name="Lu M."/>
            <person name="Detter J.C."/>
            <person name="Han C."/>
            <person name="Tapia R."/>
            <person name="Land M."/>
            <person name="Hauser L."/>
            <person name="Kyrpides N."/>
            <person name="Ivanova N."/>
            <person name="Pagani I."/>
            <person name="Brambilla E.-M."/>
            <person name="Klenk H.-P."/>
            <person name="Woyke T."/>
        </authorList>
    </citation>
    <scope>NUCLEOTIDE SEQUENCE [LARGE SCALE GENOMIC DNA]</scope>
    <source>
        <strain evidence="1 2">NA-134</strain>
    </source>
</reference>